<keyword evidence="2" id="KW-1185">Reference proteome</keyword>
<comment type="caution">
    <text evidence="1">The sequence shown here is derived from an EMBL/GenBank/DDBJ whole genome shotgun (WGS) entry which is preliminary data.</text>
</comment>
<dbReference type="EMBL" id="VOIH02000001">
    <property type="protein sequence ID" value="KAF3457546.1"/>
    <property type="molecule type" value="Genomic_DNA"/>
</dbReference>
<evidence type="ECO:0000313" key="1">
    <source>
        <dbReference type="EMBL" id="KAF3457546.1"/>
    </source>
</evidence>
<gene>
    <name evidence="1" type="ORF">FNV43_RR02204</name>
</gene>
<accession>A0A8K0HR20</accession>
<dbReference type="AlphaFoldDB" id="A0A8K0HR20"/>
<proteinExistence type="predicted"/>
<organism evidence="1 2">
    <name type="scientific">Rhamnella rubrinervis</name>
    <dbReference type="NCBI Taxonomy" id="2594499"/>
    <lineage>
        <taxon>Eukaryota</taxon>
        <taxon>Viridiplantae</taxon>
        <taxon>Streptophyta</taxon>
        <taxon>Embryophyta</taxon>
        <taxon>Tracheophyta</taxon>
        <taxon>Spermatophyta</taxon>
        <taxon>Magnoliopsida</taxon>
        <taxon>eudicotyledons</taxon>
        <taxon>Gunneridae</taxon>
        <taxon>Pentapetalae</taxon>
        <taxon>rosids</taxon>
        <taxon>fabids</taxon>
        <taxon>Rosales</taxon>
        <taxon>Rhamnaceae</taxon>
        <taxon>rhamnoid group</taxon>
        <taxon>Rhamneae</taxon>
        <taxon>Rhamnella</taxon>
    </lineage>
</organism>
<dbReference type="Proteomes" id="UP000796880">
    <property type="component" value="Unassembled WGS sequence"/>
</dbReference>
<sequence>MRACQGEVEREEGKKSKIVDPVKRGRGMHIMVVPMSLDMLVLIMIFTSRTNGCDCPDLHLKAHAYYHFARMVDRFSLSVALNFTFSKRVLHKSSPRDYENIFV</sequence>
<reference evidence="1" key="1">
    <citation type="submission" date="2020-03" db="EMBL/GenBank/DDBJ databases">
        <title>A high-quality chromosome-level genome assembly of a woody plant with both climbing and erect habits, Rhamnella rubrinervis.</title>
        <authorList>
            <person name="Lu Z."/>
            <person name="Yang Y."/>
            <person name="Zhu X."/>
            <person name="Sun Y."/>
        </authorList>
    </citation>
    <scope>NUCLEOTIDE SEQUENCE</scope>
    <source>
        <strain evidence="1">BYM</strain>
        <tissue evidence="1">Leaf</tissue>
    </source>
</reference>
<name>A0A8K0HR20_9ROSA</name>
<protein>
    <submittedName>
        <fullName evidence="1">Uncharacterized protein</fullName>
    </submittedName>
</protein>
<evidence type="ECO:0000313" key="2">
    <source>
        <dbReference type="Proteomes" id="UP000796880"/>
    </source>
</evidence>